<dbReference type="Gene3D" id="1.25.40.10">
    <property type="entry name" value="Tetratricopeptide repeat domain"/>
    <property type="match status" value="2"/>
</dbReference>
<sequence>MQKIIWIAAAAFCLALCGCAGRPSQAELDAAKQQAIYASDGAAWARLNHWANQHDPAAARSLAEAYAASGTPQAWSQAAPWFQRAAEWGDGLAAFRLAKLYAKGLGVKPSRAQSNHWLHVAAERQQADAACVLGLRAKDAGDVMAAKQWFEQAAAHGSAEAMFQLGIAYQEGIGVPADAKRALDWYERSAKLEMPAALQTLAMAYQAGDLGLPRDEIKASEMFNLAAHAIHDFESEVF</sequence>
<evidence type="ECO:0000313" key="4">
    <source>
        <dbReference type="Proteomes" id="UP000239469"/>
    </source>
</evidence>
<dbReference type="EMBL" id="MTBD01000015">
    <property type="protein sequence ID" value="PRP71273.1"/>
    <property type="molecule type" value="Genomic_DNA"/>
</dbReference>
<comment type="caution">
    <text evidence="3">The sequence shown here is derived from an EMBL/GenBank/DDBJ whole genome shotgun (WGS) entry which is preliminary data.</text>
</comment>
<dbReference type="Proteomes" id="UP000239469">
    <property type="component" value="Unassembled WGS sequence"/>
</dbReference>
<reference evidence="3 4" key="1">
    <citation type="submission" date="2017-01" db="EMBL/GenBank/DDBJ databases">
        <title>New insights into the genetic diversity of Chromobacterium isolated from tropical freshwater lake.</title>
        <authorList>
            <person name="Santos A.B."/>
            <person name="Nascimento A.M."/>
            <person name="Da Silva P.C."/>
        </authorList>
    </citation>
    <scope>NUCLEOTIDE SEQUENCE [LARGE SCALE GENOMIC DNA]</scope>
    <source>
        <strain evidence="3 4">56AF</strain>
    </source>
</reference>
<organism evidence="3 4">
    <name type="scientific">Chromobacterium amazonense</name>
    <dbReference type="NCBI Taxonomy" id="1382803"/>
    <lineage>
        <taxon>Bacteria</taxon>
        <taxon>Pseudomonadati</taxon>
        <taxon>Pseudomonadota</taxon>
        <taxon>Betaproteobacteria</taxon>
        <taxon>Neisseriales</taxon>
        <taxon>Chromobacteriaceae</taxon>
        <taxon>Chromobacterium</taxon>
    </lineage>
</organism>
<gene>
    <name evidence="3" type="ORF">BUE93_07335</name>
    <name evidence="2" type="ORF">QCL97_013255</name>
</gene>
<proteinExistence type="predicted"/>
<feature type="chain" id="PRO_5030033461" evidence="1">
    <location>
        <begin position="21"/>
        <end position="238"/>
    </location>
</feature>
<dbReference type="InterPro" id="IPR006597">
    <property type="entry name" value="Sel1-like"/>
</dbReference>
<dbReference type="AlphaFoldDB" id="A0A1S1XA22"/>
<evidence type="ECO:0000313" key="2">
    <source>
        <dbReference type="EMBL" id="MEJ8675698.1"/>
    </source>
</evidence>
<dbReference type="PANTHER" id="PTHR11102:SF160">
    <property type="entry name" value="ERAD-ASSOCIATED E3 UBIQUITIN-PROTEIN LIGASE COMPONENT HRD3"/>
    <property type="match status" value="1"/>
</dbReference>
<dbReference type="InterPro" id="IPR050767">
    <property type="entry name" value="Sel1_AlgK"/>
</dbReference>
<dbReference type="InterPro" id="IPR011990">
    <property type="entry name" value="TPR-like_helical_dom_sf"/>
</dbReference>
<dbReference type="EMBL" id="JAVFJF020000027">
    <property type="protein sequence ID" value="MEJ8675698.1"/>
    <property type="molecule type" value="Genomic_DNA"/>
</dbReference>
<keyword evidence="5" id="KW-1185">Reference proteome</keyword>
<name>A0A1S1XA22_9NEIS</name>
<evidence type="ECO:0000313" key="3">
    <source>
        <dbReference type="EMBL" id="PRP71273.1"/>
    </source>
</evidence>
<keyword evidence="1" id="KW-0732">Signal</keyword>
<dbReference type="RefSeq" id="WP_071109379.1">
    <property type="nucleotide sequence ID" value="NZ_CAWMOE010000014.1"/>
</dbReference>
<accession>A0A1S1XA22</accession>
<dbReference type="Pfam" id="PF08238">
    <property type="entry name" value="Sel1"/>
    <property type="match status" value="5"/>
</dbReference>
<protein>
    <submittedName>
        <fullName evidence="2">Tetratricopeptide repeat protein</fullName>
    </submittedName>
</protein>
<dbReference type="PANTHER" id="PTHR11102">
    <property type="entry name" value="SEL-1-LIKE PROTEIN"/>
    <property type="match status" value="1"/>
</dbReference>
<dbReference type="Proteomes" id="UP001224516">
    <property type="component" value="Unassembled WGS sequence"/>
</dbReference>
<feature type="signal peptide" evidence="1">
    <location>
        <begin position="1"/>
        <end position="20"/>
    </location>
</feature>
<dbReference type="PROSITE" id="PS51257">
    <property type="entry name" value="PROKAR_LIPOPROTEIN"/>
    <property type="match status" value="1"/>
</dbReference>
<evidence type="ECO:0000313" key="5">
    <source>
        <dbReference type="Proteomes" id="UP001224516"/>
    </source>
</evidence>
<dbReference type="SUPFAM" id="SSF81901">
    <property type="entry name" value="HCP-like"/>
    <property type="match status" value="2"/>
</dbReference>
<evidence type="ECO:0000256" key="1">
    <source>
        <dbReference type="SAM" id="SignalP"/>
    </source>
</evidence>
<dbReference type="SMART" id="SM00671">
    <property type="entry name" value="SEL1"/>
    <property type="match status" value="5"/>
</dbReference>
<reference evidence="2 5" key="2">
    <citation type="submission" date="2023-12" db="EMBL/GenBank/DDBJ databases">
        <title>Evaluation and characterization of a potential secondary metabolite violacein from indigenous Chromobacterium amazonense SAM215.</title>
        <authorList>
            <person name="Tarafdar M.R."/>
            <person name="Abedin S.M."/>
            <person name="Atiqua A."/>
            <person name="Saha A."/>
            <person name="Khan S.N."/>
        </authorList>
    </citation>
    <scope>NUCLEOTIDE SEQUENCE [LARGE SCALE GENOMIC DNA]</scope>
    <source>
        <strain evidence="2 5">SAM215</strain>
    </source>
</reference>
<dbReference type="OrthoDB" id="8595859at2"/>